<protein>
    <recommendedName>
        <fullName evidence="8">tRNA(Ile)-lysidine synthase</fullName>
        <ecNumber evidence="8">6.3.4.19</ecNumber>
    </recommendedName>
    <alternativeName>
        <fullName evidence="8">tRNA(Ile)-2-lysyl-cytidine synthase</fullName>
    </alternativeName>
    <alternativeName>
        <fullName evidence="8">tRNA(Ile)-lysidine synthetase</fullName>
    </alternativeName>
</protein>
<dbReference type="SUPFAM" id="SSF56037">
    <property type="entry name" value="PheT/TilS domain"/>
    <property type="match status" value="1"/>
</dbReference>
<evidence type="ECO:0000256" key="1">
    <source>
        <dbReference type="ARBA" id="ARBA00004496"/>
    </source>
</evidence>
<dbReference type="SUPFAM" id="SSF52402">
    <property type="entry name" value="Adenine nucleotide alpha hydrolases-like"/>
    <property type="match status" value="1"/>
</dbReference>
<dbReference type="PANTHER" id="PTHR43033">
    <property type="entry name" value="TRNA(ILE)-LYSIDINE SYNTHASE-RELATED"/>
    <property type="match status" value="1"/>
</dbReference>
<dbReference type="InterPro" id="IPR014729">
    <property type="entry name" value="Rossmann-like_a/b/a_fold"/>
</dbReference>
<dbReference type="NCBIfam" id="TIGR02432">
    <property type="entry name" value="lysidine_TilS_N"/>
    <property type="match status" value="1"/>
</dbReference>
<dbReference type="OrthoDB" id="9807403at2"/>
<dbReference type="GO" id="GO:0005737">
    <property type="term" value="C:cytoplasm"/>
    <property type="evidence" value="ECO:0007669"/>
    <property type="project" value="UniProtKB-SubCell"/>
</dbReference>
<dbReference type="AlphaFoldDB" id="A0A5P1X2N7"/>
<feature type="domain" description="Lysidine-tRNA(Ile) synthetase C-terminal" evidence="9">
    <location>
        <begin position="356"/>
        <end position="430"/>
    </location>
</feature>
<keyword evidence="2 8" id="KW-0963">Cytoplasm</keyword>
<dbReference type="InterPro" id="IPR012795">
    <property type="entry name" value="tRNA_Ile_lys_synt_N"/>
</dbReference>
<evidence type="ECO:0000313" key="10">
    <source>
        <dbReference type="EMBL" id="QER68076.1"/>
    </source>
</evidence>
<dbReference type="GO" id="GO:0005524">
    <property type="term" value="F:ATP binding"/>
    <property type="evidence" value="ECO:0007669"/>
    <property type="project" value="UniProtKB-KW"/>
</dbReference>
<evidence type="ECO:0000256" key="5">
    <source>
        <dbReference type="ARBA" id="ARBA00022741"/>
    </source>
</evidence>
<evidence type="ECO:0000256" key="8">
    <source>
        <dbReference type="HAMAP-Rule" id="MF_01161"/>
    </source>
</evidence>
<comment type="function">
    <text evidence="8">Ligates lysine onto the cytidine present at position 34 of the AUA codon-specific tRNA(Ile) that contains the anticodon CAU, in an ATP-dependent manner. Cytidine is converted to lysidine, thus changing the amino acid specificity of the tRNA from methionine to isoleucine.</text>
</comment>
<dbReference type="HAMAP" id="MF_01161">
    <property type="entry name" value="tRNA_Ile_lys_synt"/>
    <property type="match status" value="1"/>
</dbReference>
<evidence type="ECO:0000259" key="9">
    <source>
        <dbReference type="SMART" id="SM00977"/>
    </source>
</evidence>
<dbReference type="KEGG" id="lnn:F0161_09665"/>
<dbReference type="EC" id="6.3.4.19" evidence="8"/>
<dbReference type="Gene3D" id="3.40.50.620">
    <property type="entry name" value="HUPs"/>
    <property type="match status" value="1"/>
</dbReference>
<dbReference type="PANTHER" id="PTHR43033:SF1">
    <property type="entry name" value="TRNA(ILE)-LYSIDINE SYNTHASE-RELATED"/>
    <property type="match status" value="1"/>
</dbReference>
<evidence type="ECO:0000256" key="6">
    <source>
        <dbReference type="ARBA" id="ARBA00022840"/>
    </source>
</evidence>
<dbReference type="InterPro" id="IPR012796">
    <property type="entry name" value="Lysidine-tRNA-synth_C"/>
</dbReference>
<dbReference type="GO" id="GO:0032267">
    <property type="term" value="F:tRNA(Ile)-lysidine synthase activity"/>
    <property type="evidence" value="ECO:0007669"/>
    <property type="project" value="UniProtKB-EC"/>
</dbReference>
<comment type="subcellular location">
    <subcellularLocation>
        <location evidence="1 8">Cytoplasm</location>
    </subcellularLocation>
</comment>
<dbReference type="InterPro" id="IPR015262">
    <property type="entry name" value="tRNA_Ile_lys_synt_subst-bd"/>
</dbReference>
<dbReference type="SMART" id="SM00977">
    <property type="entry name" value="TilS_C"/>
    <property type="match status" value="1"/>
</dbReference>
<gene>
    <name evidence="8 10" type="primary">tilS</name>
    <name evidence="10" type="ORF">F0161_09665</name>
</gene>
<dbReference type="InterPro" id="IPR012094">
    <property type="entry name" value="tRNA_Ile_lys_synt"/>
</dbReference>
<reference evidence="10 11" key="1">
    <citation type="submission" date="2019-09" db="EMBL/GenBank/DDBJ databases">
        <title>Complete Genome Sequence of Lactobacillus nenjiangensis SH-Y15, isolated from sauerkraut.</title>
        <authorList>
            <person name="Yang H."/>
        </authorList>
    </citation>
    <scope>NUCLEOTIDE SEQUENCE [LARGE SCALE GENOMIC DNA]</scope>
    <source>
        <strain evidence="10 11">SH-Y15</strain>
    </source>
</reference>
<accession>A0A5P1X2N7</accession>
<comment type="catalytic activity">
    <reaction evidence="7 8">
        <text>cytidine(34) in tRNA(Ile2) + L-lysine + ATP = lysidine(34) in tRNA(Ile2) + AMP + diphosphate + H(+)</text>
        <dbReference type="Rhea" id="RHEA:43744"/>
        <dbReference type="Rhea" id="RHEA-COMP:10625"/>
        <dbReference type="Rhea" id="RHEA-COMP:10670"/>
        <dbReference type="ChEBI" id="CHEBI:15378"/>
        <dbReference type="ChEBI" id="CHEBI:30616"/>
        <dbReference type="ChEBI" id="CHEBI:32551"/>
        <dbReference type="ChEBI" id="CHEBI:33019"/>
        <dbReference type="ChEBI" id="CHEBI:82748"/>
        <dbReference type="ChEBI" id="CHEBI:83665"/>
        <dbReference type="ChEBI" id="CHEBI:456215"/>
        <dbReference type="EC" id="6.3.4.19"/>
    </reaction>
</comment>
<keyword evidence="5" id="KW-0547">Nucleotide-binding</keyword>
<evidence type="ECO:0000313" key="11">
    <source>
        <dbReference type="Proteomes" id="UP000325295"/>
    </source>
</evidence>
<dbReference type="CDD" id="cd01992">
    <property type="entry name" value="TilS_N"/>
    <property type="match status" value="1"/>
</dbReference>
<name>A0A5P1X2N7_9LACO</name>
<evidence type="ECO:0000256" key="4">
    <source>
        <dbReference type="ARBA" id="ARBA00022694"/>
    </source>
</evidence>
<evidence type="ECO:0000256" key="7">
    <source>
        <dbReference type="ARBA" id="ARBA00048539"/>
    </source>
</evidence>
<dbReference type="EMBL" id="CP043939">
    <property type="protein sequence ID" value="QER68076.1"/>
    <property type="molecule type" value="Genomic_DNA"/>
</dbReference>
<keyword evidence="4 8" id="KW-0819">tRNA processing</keyword>
<comment type="caution">
    <text evidence="8">Lacks conserved residue(s) required for the propagation of feature annotation.</text>
</comment>
<proteinExistence type="inferred from homology"/>
<dbReference type="NCBIfam" id="TIGR02433">
    <property type="entry name" value="lysidine_TilS_C"/>
    <property type="match status" value="1"/>
</dbReference>
<dbReference type="Proteomes" id="UP000325295">
    <property type="component" value="Chromosome"/>
</dbReference>
<evidence type="ECO:0000256" key="2">
    <source>
        <dbReference type="ARBA" id="ARBA00022490"/>
    </source>
</evidence>
<dbReference type="Pfam" id="PF01171">
    <property type="entry name" value="ATP_bind_3"/>
    <property type="match status" value="1"/>
</dbReference>
<organism evidence="10 11">
    <name type="scientific">Paucilactobacillus nenjiangensis</name>
    <dbReference type="NCBI Taxonomy" id="1296540"/>
    <lineage>
        <taxon>Bacteria</taxon>
        <taxon>Bacillati</taxon>
        <taxon>Bacillota</taxon>
        <taxon>Bacilli</taxon>
        <taxon>Lactobacillales</taxon>
        <taxon>Lactobacillaceae</taxon>
        <taxon>Paucilactobacillus</taxon>
    </lineage>
</organism>
<keyword evidence="11" id="KW-1185">Reference proteome</keyword>
<comment type="similarity">
    <text evidence="8">Belongs to the tRNA(Ile)-lysidine synthase family.</text>
</comment>
<dbReference type="InterPro" id="IPR011063">
    <property type="entry name" value="TilS/TtcA_N"/>
</dbReference>
<keyword evidence="6" id="KW-0067">ATP-binding</keyword>
<dbReference type="Pfam" id="PF09179">
    <property type="entry name" value="TilS"/>
    <property type="match status" value="1"/>
</dbReference>
<keyword evidence="3 8" id="KW-0436">Ligase</keyword>
<sequence length="441" mass="51469">MNNLQTKFERDLQRDRFFYSKEPVIVAVSTGSDSMCLLMLLLSLPTNLQPTIVVAHVNHELRHQSAEEERFLAQFCQQHHLKLEVSHWPKEQHPATGIETAARGFRYQFFEALMNKYESAKLLTAHHLNDQAETILMKLTRGGQLSQLSGMATRRQFGPGELIRPLLHYSKAELREYLTQNQVRYYEDQTNQTLEFSRNRYRNQILPLLTKENNEVLNHLASFGNQLAELTQFADLQLGRLWQQVSHDGNLVISQLSKLSQIERHQVVRYWLINIEQLVDIKESQIETVEQLVQSETAQAQLDLGNQIVFEKEYQVAKLSRLSNAVAQEFKLEDFVSTKPVTGAIEIWLPPEALPLTIRKADSDDEIRLKDGHHQKVRRILIDQKVPNADRLQQLVVVTRQNEPIWIVNRKFTYLERPDDYKTNWQKLYFMPQLNHNLKGD</sequence>
<dbReference type="GO" id="GO:0006400">
    <property type="term" value="P:tRNA modification"/>
    <property type="evidence" value="ECO:0007669"/>
    <property type="project" value="UniProtKB-UniRule"/>
</dbReference>
<evidence type="ECO:0000256" key="3">
    <source>
        <dbReference type="ARBA" id="ARBA00022598"/>
    </source>
</evidence>